<dbReference type="OrthoDB" id="9793549at2"/>
<dbReference type="PANTHER" id="PTHR44591:SF23">
    <property type="entry name" value="CHEY SUBFAMILY"/>
    <property type="match status" value="1"/>
</dbReference>
<dbReference type="InterPro" id="IPR050595">
    <property type="entry name" value="Bact_response_regulator"/>
</dbReference>
<accession>A0A172TTJ9</accession>
<evidence type="ECO:0000256" key="2">
    <source>
        <dbReference type="PROSITE-ProRule" id="PRU00169"/>
    </source>
</evidence>
<dbReference type="SUPFAM" id="SSF52172">
    <property type="entry name" value="CheY-like"/>
    <property type="match status" value="1"/>
</dbReference>
<reference evidence="4 5" key="2">
    <citation type="journal article" date="2016" name="Int. J. Syst. Evol. Microbiol.">
        <title>Flavisolibacter tropicus sp. nov., isolated from tropical soil.</title>
        <authorList>
            <person name="Lee J.J."/>
            <person name="Kang M.S."/>
            <person name="Kim G.S."/>
            <person name="Lee C.S."/>
            <person name="Lim S."/>
            <person name="Lee J."/>
            <person name="Roh S.H."/>
            <person name="Kang H."/>
            <person name="Ha J.M."/>
            <person name="Bae S."/>
            <person name="Jung H.Y."/>
            <person name="Kim M.K."/>
        </authorList>
    </citation>
    <scope>NUCLEOTIDE SEQUENCE [LARGE SCALE GENOMIC DNA]</scope>
    <source>
        <strain evidence="4 5">LCS9</strain>
    </source>
</reference>
<gene>
    <name evidence="4" type="ORF">SY85_07925</name>
</gene>
<reference evidence="5" key="1">
    <citation type="submission" date="2015-01" db="EMBL/GenBank/DDBJ databases">
        <title>Flavisolibacter sp./LCS9/ whole genome sequencing.</title>
        <authorList>
            <person name="Kim M.K."/>
            <person name="Srinivasan S."/>
            <person name="Lee J.-J."/>
        </authorList>
    </citation>
    <scope>NUCLEOTIDE SEQUENCE [LARGE SCALE GENOMIC DNA]</scope>
    <source>
        <strain evidence="5">LCS9</strain>
    </source>
</reference>
<dbReference type="RefSeq" id="WP_066403276.1">
    <property type="nucleotide sequence ID" value="NZ_CP011390.1"/>
</dbReference>
<feature type="modified residue" description="4-aspartylphosphate" evidence="2">
    <location>
        <position position="69"/>
    </location>
</feature>
<dbReference type="Pfam" id="PF00072">
    <property type="entry name" value="Response_reg"/>
    <property type="match status" value="1"/>
</dbReference>
<dbReference type="EMBL" id="CP011390">
    <property type="protein sequence ID" value="ANE50431.1"/>
    <property type="molecule type" value="Genomic_DNA"/>
</dbReference>
<protein>
    <recommendedName>
        <fullName evidence="3">Response regulatory domain-containing protein</fullName>
    </recommendedName>
</protein>
<dbReference type="KEGG" id="fla:SY85_07925"/>
<dbReference type="SMART" id="SM00448">
    <property type="entry name" value="REC"/>
    <property type="match status" value="1"/>
</dbReference>
<dbReference type="InterPro" id="IPR001789">
    <property type="entry name" value="Sig_transdc_resp-reg_receiver"/>
</dbReference>
<evidence type="ECO:0000313" key="5">
    <source>
        <dbReference type="Proteomes" id="UP000077177"/>
    </source>
</evidence>
<dbReference type="InterPro" id="IPR011006">
    <property type="entry name" value="CheY-like_superfamily"/>
</dbReference>
<sequence length="153" mass="17599">MLNLNTNTLQEPHIIIVDNDPDDNARFLNCFQHLNWHHQVKMLNDADALFELLDNTPHLNLLPTLIVLDYNLPRLGGETTLILLKKDKRFQSIPVVLFTTSISDRMEKQLLSLGALLCIRKPKTIDGIHWQVVELMELAKAQFHSHQMALTTK</sequence>
<dbReference type="STRING" id="1492898.SY85_07925"/>
<proteinExistence type="predicted"/>
<feature type="domain" description="Response regulatory" evidence="3">
    <location>
        <begin position="13"/>
        <end position="136"/>
    </location>
</feature>
<keyword evidence="5" id="KW-1185">Reference proteome</keyword>
<dbReference type="GO" id="GO:0000160">
    <property type="term" value="P:phosphorelay signal transduction system"/>
    <property type="evidence" value="ECO:0007669"/>
    <property type="project" value="InterPro"/>
</dbReference>
<evidence type="ECO:0000313" key="4">
    <source>
        <dbReference type="EMBL" id="ANE50431.1"/>
    </source>
</evidence>
<dbReference type="Proteomes" id="UP000077177">
    <property type="component" value="Chromosome"/>
</dbReference>
<name>A0A172TTJ9_9BACT</name>
<organism evidence="4 5">
    <name type="scientific">Flavisolibacter tropicus</name>
    <dbReference type="NCBI Taxonomy" id="1492898"/>
    <lineage>
        <taxon>Bacteria</taxon>
        <taxon>Pseudomonadati</taxon>
        <taxon>Bacteroidota</taxon>
        <taxon>Chitinophagia</taxon>
        <taxon>Chitinophagales</taxon>
        <taxon>Chitinophagaceae</taxon>
        <taxon>Flavisolibacter</taxon>
    </lineage>
</organism>
<evidence type="ECO:0000259" key="3">
    <source>
        <dbReference type="PROSITE" id="PS50110"/>
    </source>
</evidence>
<dbReference type="PROSITE" id="PS50110">
    <property type="entry name" value="RESPONSE_REGULATORY"/>
    <property type="match status" value="1"/>
</dbReference>
<dbReference type="Gene3D" id="3.40.50.2300">
    <property type="match status" value="1"/>
</dbReference>
<evidence type="ECO:0000256" key="1">
    <source>
        <dbReference type="ARBA" id="ARBA00022553"/>
    </source>
</evidence>
<dbReference type="AlphaFoldDB" id="A0A172TTJ9"/>
<dbReference type="PANTHER" id="PTHR44591">
    <property type="entry name" value="STRESS RESPONSE REGULATOR PROTEIN 1"/>
    <property type="match status" value="1"/>
</dbReference>
<keyword evidence="1 2" id="KW-0597">Phosphoprotein</keyword>